<name>A0A078A7P5_STYLE</name>
<dbReference type="Proteomes" id="UP000039865">
    <property type="component" value="Unassembled WGS sequence"/>
</dbReference>
<dbReference type="EMBL" id="CCKQ01005558">
    <property type="protein sequence ID" value="CDW76806.1"/>
    <property type="molecule type" value="Genomic_DNA"/>
</dbReference>
<dbReference type="InParanoid" id="A0A078A7P5"/>
<protein>
    <recommendedName>
        <fullName evidence="4">Transmembrane protein</fullName>
    </recommendedName>
</protein>
<gene>
    <name evidence="2" type="primary">Contig14325.g15261</name>
    <name evidence="2" type="ORF">STYLEM_5769</name>
</gene>
<sequence length="271" mass="32131">MSTHGQKIRKEIVIRQNIKRKLSQADAKLEDQMMVSGSFAVEQAKFIQIAIRDCNQTYLNEKYNNTKQCKSKDEITRVASFLKLYIINQNSFFDDKSFEDVSVKKYLNTFYLTSFEQKSIYYYMHLSQNNIIRKDNMMYGSDIEEKFIETKIDHNVIQEINSTDPYNNAYIGVYIFMDDEVKQIERKVFNVSDALKNTGGFMSVVLIIAYILVYKIQQAIYYNTLIKSLYRYQNMLSEYKFQRKSNIEFSINRSQPSQREAQPQRKTIEDK</sequence>
<accession>A0A078A7P5</accession>
<evidence type="ECO:0000313" key="2">
    <source>
        <dbReference type="EMBL" id="CDW76806.1"/>
    </source>
</evidence>
<keyword evidence="3" id="KW-1185">Reference proteome</keyword>
<organism evidence="2 3">
    <name type="scientific">Stylonychia lemnae</name>
    <name type="common">Ciliate</name>
    <dbReference type="NCBI Taxonomy" id="5949"/>
    <lineage>
        <taxon>Eukaryota</taxon>
        <taxon>Sar</taxon>
        <taxon>Alveolata</taxon>
        <taxon>Ciliophora</taxon>
        <taxon>Intramacronucleata</taxon>
        <taxon>Spirotrichea</taxon>
        <taxon>Stichotrichia</taxon>
        <taxon>Sporadotrichida</taxon>
        <taxon>Oxytrichidae</taxon>
        <taxon>Stylonychinae</taxon>
        <taxon>Stylonychia</taxon>
    </lineage>
</organism>
<feature type="transmembrane region" description="Helical" evidence="1">
    <location>
        <begin position="194"/>
        <end position="213"/>
    </location>
</feature>
<evidence type="ECO:0000256" key="1">
    <source>
        <dbReference type="SAM" id="Phobius"/>
    </source>
</evidence>
<keyword evidence="1" id="KW-0472">Membrane</keyword>
<evidence type="ECO:0008006" key="4">
    <source>
        <dbReference type="Google" id="ProtNLM"/>
    </source>
</evidence>
<reference evidence="2 3" key="1">
    <citation type="submission" date="2014-06" db="EMBL/GenBank/DDBJ databases">
        <authorList>
            <person name="Swart Estienne"/>
        </authorList>
    </citation>
    <scope>NUCLEOTIDE SEQUENCE [LARGE SCALE GENOMIC DNA]</scope>
    <source>
        <strain evidence="2 3">130c</strain>
    </source>
</reference>
<keyword evidence="1" id="KW-0812">Transmembrane</keyword>
<evidence type="ECO:0000313" key="3">
    <source>
        <dbReference type="Proteomes" id="UP000039865"/>
    </source>
</evidence>
<keyword evidence="1" id="KW-1133">Transmembrane helix</keyword>
<proteinExistence type="predicted"/>
<dbReference type="AlphaFoldDB" id="A0A078A7P5"/>